<proteinExistence type="predicted"/>
<dbReference type="Pfam" id="PF01882">
    <property type="entry name" value="DUF58"/>
    <property type="match status" value="1"/>
</dbReference>
<dbReference type="PANTHER" id="PTHR34351:SF2">
    <property type="entry name" value="DUF58 DOMAIN-CONTAINING PROTEIN"/>
    <property type="match status" value="1"/>
</dbReference>
<protein>
    <submittedName>
        <fullName evidence="2">DUF58 domain-containing protein</fullName>
    </submittedName>
</protein>
<evidence type="ECO:0000259" key="1">
    <source>
        <dbReference type="Pfam" id="PF01882"/>
    </source>
</evidence>
<evidence type="ECO:0000313" key="3">
    <source>
        <dbReference type="Proteomes" id="UP000467132"/>
    </source>
</evidence>
<keyword evidence="3" id="KW-1185">Reference proteome</keyword>
<dbReference type="InterPro" id="IPR002881">
    <property type="entry name" value="DUF58"/>
</dbReference>
<evidence type="ECO:0000313" key="2">
    <source>
        <dbReference type="EMBL" id="NBI05679.1"/>
    </source>
</evidence>
<feature type="domain" description="DUF58" evidence="1">
    <location>
        <begin position="184"/>
        <end position="224"/>
    </location>
</feature>
<reference evidence="2 3" key="1">
    <citation type="submission" date="2018-08" db="EMBL/GenBank/DDBJ databases">
        <title>Murine metabolic-syndrome-specific gut microbial biobank.</title>
        <authorList>
            <person name="Liu C."/>
        </authorList>
    </citation>
    <scope>NUCLEOTIDE SEQUENCE [LARGE SCALE GENOMIC DNA]</scope>
    <source>
        <strain evidence="2 3">583</strain>
    </source>
</reference>
<name>A0A845QV60_9CLOT</name>
<dbReference type="EMBL" id="QXXA01000004">
    <property type="protein sequence ID" value="NBI05679.1"/>
    <property type="molecule type" value="Genomic_DNA"/>
</dbReference>
<dbReference type="AlphaFoldDB" id="A0A845QV60"/>
<organism evidence="2 3">
    <name type="scientific">Senegalia massiliensis</name>
    <dbReference type="NCBI Taxonomy" id="1720316"/>
    <lineage>
        <taxon>Bacteria</taxon>
        <taxon>Bacillati</taxon>
        <taxon>Bacillota</taxon>
        <taxon>Clostridia</taxon>
        <taxon>Eubacteriales</taxon>
        <taxon>Clostridiaceae</taxon>
        <taxon>Senegalia</taxon>
    </lineage>
</organism>
<dbReference type="RefSeq" id="WP_160196177.1">
    <property type="nucleotide sequence ID" value="NZ_QXXA01000004.1"/>
</dbReference>
<comment type="caution">
    <text evidence="2">The sequence shown here is derived from an EMBL/GenBank/DDBJ whole genome shotgun (WGS) entry which is preliminary data.</text>
</comment>
<dbReference type="Proteomes" id="UP000467132">
    <property type="component" value="Unassembled WGS sequence"/>
</dbReference>
<dbReference type="PANTHER" id="PTHR34351">
    <property type="entry name" value="SLR1927 PROTEIN-RELATED"/>
    <property type="match status" value="1"/>
</dbReference>
<gene>
    <name evidence="2" type="ORF">D3Z33_02270</name>
</gene>
<sequence length="382" mass="44313">MNIFISILLFIIILITFSRVWENISIKNIKYTRFTNKNIVFPEEEIMITTIISNHKFIPLPWIEIYAELPEPVKYIDQNYSYKKSINTNIYRVITSLLPYQKVTRRNKFHINKRGYYNINNLKITIGDFIGISKGIININSPLKIIVYPEIKDINDLIVEENEPQGEISVRRFIISDPLAIKGVREYNLNDSFNIIDWKATAKSNDLYVKDFDFTSESSIKIILNIQCNEKSWIDVDEDSIEKGIDISAAVMNNCIESNIPVGFSTNSILHTDNLLTENIISIPPEANLGIGEEILDTLAKMSMMSKVKLEDLVFEILNTYGKNTTFILITPFLDKNTIQLINEYIYLGYNIKLIFLRNISNRKFLDSNVEIFNLKEMQYDL</sequence>
<dbReference type="OrthoDB" id="9789943at2"/>
<accession>A0A845QV60</accession>